<gene>
    <name evidence="1" type="ORF">CMV_026150</name>
</gene>
<organism evidence="1 2">
    <name type="scientific">Castanea mollissima</name>
    <name type="common">Chinese chestnut</name>
    <dbReference type="NCBI Taxonomy" id="60419"/>
    <lineage>
        <taxon>Eukaryota</taxon>
        <taxon>Viridiplantae</taxon>
        <taxon>Streptophyta</taxon>
        <taxon>Embryophyta</taxon>
        <taxon>Tracheophyta</taxon>
        <taxon>Spermatophyta</taxon>
        <taxon>Magnoliopsida</taxon>
        <taxon>eudicotyledons</taxon>
        <taxon>Gunneridae</taxon>
        <taxon>Pentapetalae</taxon>
        <taxon>rosids</taxon>
        <taxon>fabids</taxon>
        <taxon>Fagales</taxon>
        <taxon>Fagaceae</taxon>
        <taxon>Castanea</taxon>
    </lineage>
</organism>
<reference evidence="1" key="1">
    <citation type="submission" date="2020-03" db="EMBL/GenBank/DDBJ databases">
        <title>Castanea mollissima Vanexum genome sequencing.</title>
        <authorList>
            <person name="Staton M."/>
        </authorList>
    </citation>
    <scope>NUCLEOTIDE SEQUENCE</scope>
    <source>
        <tissue evidence="1">Leaf</tissue>
    </source>
</reference>
<dbReference type="AlphaFoldDB" id="A0A8J4Q8A5"/>
<sequence>FTDLLTQLIGAVFHEELCEPISDSKLPLLKIWFDKRSYLI</sequence>
<feature type="non-terminal residue" evidence="1">
    <location>
        <position position="1"/>
    </location>
</feature>
<comment type="caution">
    <text evidence="1">The sequence shown here is derived from an EMBL/GenBank/DDBJ whole genome shotgun (WGS) entry which is preliminary data.</text>
</comment>
<proteinExistence type="predicted"/>
<evidence type="ECO:0000313" key="2">
    <source>
        <dbReference type="Proteomes" id="UP000737018"/>
    </source>
</evidence>
<name>A0A8J4Q8A5_9ROSI</name>
<evidence type="ECO:0000313" key="1">
    <source>
        <dbReference type="EMBL" id="KAF3947760.1"/>
    </source>
</evidence>
<dbReference type="EMBL" id="JRKL02007423">
    <property type="protein sequence ID" value="KAF3947760.1"/>
    <property type="molecule type" value="Genomic_DNA"/>
</dbReference>
<accession>A0A8J4Q8A5</accession>
<protein>
    <submittedName>
        <fullName evidence="1">Uncharacterized protein</fullName>
    </submittedName>
</protein>
<dbReference type="Proteomes" id="UP000737018">
    <property type="component" value="Unassembled WGS sequence"/>
</dbReference>
<keyword evidence="2" id="KW-1185">Reference proteome</keyword>